<accession>A0A517T9I7</accession>
<evidence type="ECO:0000256" key="1">
    <source>
        <dbReference type="SAM" id="MobiDB-lite"/>
    </source>
</evidence>
<organism evidence="2 3">
    <name type="scientific">Calycomorphotria hydatis</name>
    <dbReference type="NCBI Taxonomy" id="2528027"/>
    <lineage>
        <taxon>Bacteria</taxon>
        <taxon>Pseudomonadati</taxon>
        <taxon>Planctomycetota</taxon>
        <taxon>Planctomycetia</taxon>
        <taxon>Planctomycetales</taxon>
        <taxon>Planctomycetaceae</taxon>
        <taxon>Calycomorphotria</taxon>
    </lineage>
</organism>
<dbReference type="KEGG" id="chya:V22_22740"/>
<gene>
    <name evidence="2" type="ORF">V22_22740</name>
</gene>
<feature type="compositionally biased region" description="Basic and acidic residues" evidence="1">
    <location>
        <begin position="72"/>
        <end position="86"/>
    </location>
</feature>
<evidence type="ECO:0000313" key="2">
    <source>
        <dbReference type="EMBL" id="QDT65028.1"/>
    </source>
</evidence>
<dbReference type="AlphaFoldDB" id="A0A517T9I7"/>
<feature type="region of interest" description="Disordered" evidence="1">
    <location>
        <begin position="55"/>
        <end position="87"/>
    </location>
</feature>
<proteinExistence type="predicted"/>
<evidence type="ECO:0000313" key="3">
    <source>
        <dbReference type="Proteomes" id="UP000319976"/>
    </source>
</evidence>
<dbReference type="EMBL" id="CP036316">
    <property type="protein sequence ID" value="QDT65028.1"/>
    <property type="molecule type" value="Genomic_DNA"/>
</dbReference>
<name>A0A517T9I7_9PLAN</name>
<reference evidence="2 3" key="1">
    <citation type="submission" date="2019-02" db="EMBL/GenBank/DDBJ databases">
        <title>Deep-cultivation of Planctomycetes and their phenomic and genomic characterization uncovers novel biology.</title>
        <authorList>
            <person name="Wiegand S."/>
            <person name="Jogler M."/>
            <person name="Boedeker C."/>
            <person name="Pinto D."/>
            <person name="Vollmers J."/>
            <person name="Rivas-Marin E."/>
            <person name="Kohn T."/>
            <person name="Peeters S.H."/>
            <person name="Heuer A."/>
            <person name="Rast P."/>
            <person name="Oberbeckmann S."/>
            <person name="Bunk B."/>
            <person name="Jeske O."/>
            <person name="Meyerdierks A."/>
            <person name="Storesund J.E."/>
            <person name="Kallscheuer N."/>
            <person name="Luecker S."/>
            <person name="Lage O.M."/>
            <person name="Pohl T."/>
            <person name="Merkel B.J."/>
            <person name="Hornburger P."/>
            <person name="Mueller R.-W."/>
            <person name="Bruemmer F."/>
            <person name="Labrenz M."/>
            <person name="Spormann A.M."/>
            <person name="Op den Camp H."/>
            <person name="Overmann J."/>
            <person name="Amann R."/>
            <person name="Jetten M.S.M."/>
            <person name="Mascher T."/>
            <person name="Medema M.H."/>
            <person name="Devos D.P."/>
            <person name="Kaster A.-K."/>
            <person name="Ovreas L."/>
            <person name="Rohde M."/>
            <person name="Galperin M.Y."/>
            <person name="Jogler C."/>
        </authorList>
    </citation>
    <scope>NUCLEOTIDE SEQUENCE [LARGE SCALE GENOMIC DNA]</scope>
    <source>
        <strain evidence="2 3">V22</strain>
    </source>
</reference>
<keyword evidence="3" id="KW-1185">Reference proteome</keyword>
<dbReference type="Proteomes" id="UP000319976">
    <property type="component" value="Chromosome"/>
</dbReference>
<protein>
    <submittedName>
        <fullName evidence="2">Uncharacterized protein</fullName>
    </submittedName>
</protein>
<sequence>MMLFPCILFLSGCGYDAYEYRFTQNTIPYFVYKDKVESNLEAPWKFAQISFRPPKPFKELPPPKATKSQGNDSERESRRPPVDPRQPRFLRSDLVGLAGAFRGDLQLEASDAASAGTAPAYIYILSNIAMKRERDVDLSQIQFDLMSVNRVLEGMGLTPISPQRLSTELSSYRVGGKKFAPQKQYKRLRFIVDDVLDANASTLVELFFISGGPVQVCVLMFLPENSARSENMNERTELMLESLAIRGKSGSSPAPAGGAPGF</sequence>